<keyword evidence="3" id="KW-0418">Kinase</keyword>
<dbReference type="Proteomes" id="UP000799302">
    <property type="component" value="Unassembled WGS sequence"/>
</dbReference>
<dbReference type="Pfam" id="PF00069">
    <property type="entry name" value="Pkinase"/>
    <property type="match status" value="1"/>
</dbReference>
<sequence>MDLHSSYGYPGRASSTSSSSSSSYDPGIYTPTAGPYPDESRTRTPTPTAPKMSAPFTIPSYQGVNTHTSPTNPWAKIIAAAKDTPPVPVSPGSSGSASRSPEDLSRSSTPTPFAPQPLKPFKADPQLLSPRDDYASPPPYLFATFPTYVQQHTSGIPYTVGFDEKLLVQLITPELITQHNRRIPQIALRQGWKSPQHVYQWAIRHYKTAFLLWMAEDLQAWPKAFVMGLEDKDIPYAEEALKGIATNPSKVADLQWKVAIKQLPRDGHHTEFTTSQVVPLDTQPNIRMEVPDASKKKRLDCVKFCDKTTDVIFVRKRLDVKNGPEKEAILAQIRDFHTISHANIAAIAGSYARGQTVAILSERTEANLVDYLDTFAGGAEQLLSWMLDLTSALKYLHDSRIVHKSIRPHKILVDPRRKRISYAIFGITQPARASATALWTPYSTEPAYIYAAPETVSRREASFPADIFSLGCVLLEMATCAKGLDVSSLEAYRSTISHDSSYHMNLERVDAWTQQLRVSKPQAPSSRIRRDRHGAQIEHVLNAVRTMVSAEPESRPSAKRVVSYLEKGAAAQQVRRPRRRSDVGAEIGRAVNEREKSEQGGLWGELESLNGYYNHQGYGGSGY</sequence>
<feature type="compositionally biased region" description="Low complexity" evidence="1">
    <location>
        <begin position="14"/>
        <end position="23"/>
    </location>
</feature>
<evidence type="ECO:0000313" key="4">
    <source>
        <dbReference type="Proteomes" id="UP000799302"/>
    </source>
</evidence>
<dbReference type="PANTHER" id="PTHR24361">
    <property type="entry name" value="MITOGEN-ACTIVATED KINASE KINASE KINASE"/>
    <property type="match status" value="1"/>
</dbReference>
<evidence type="ECO:0000313" key="3">
    <source>
        <dbReference type="EMBL" id="KAF2666606.1"/>
    </source>
</evidence>
<dbReference type="InterPro" id="IPR011009">
    <property type="entry name" value="Kinase-like_dom_sf"/>
</dbReference>
<keyword evidence="4" id="KW-1185">Reference proteome</keyword>
<dbReference type="GO" id="GO:0004674">
    <property type="term" value="F:protein serine/threonine kinase activity"/>
    <property type="evidence" value="ECO:0007669"/>
    <property type="project" value="TreeGrafter"/>
</dbReference>
<proteinExistence type="predicted"/>
<dbReference type="PROSITE" id="PS50011">
    <property type="entry name" value="PROTEIN_KINASE_DOM"/>
    <property type="match status" value="1"/>
</dbReference>
<evidence type="ECO:0000259" key="2">
    <source>
        <dbReference type="PROSITE" id="PS50011"/>
    </source>
</evidence>
<gene>
    <name evidence="3" type="ORF">BT63DRAFT_457557</name>
</gene>
<dbReference type="SUPFAM" id="SSF56112">
    <property type="entry name" value="Protein kinase-like (PK-like)"/>
    <property type="match status" value="1"/>
</dbReference>
<dbReference type="PANTHER" id="PTHR24361:SF613">
    <property type="entry name" value="NUCLEAR RECEPTOR-BINDING PROTEIN-RELATED"/>
    <property type="match status" value="1"/>
</dbReference>
<dbReference type="Gene3D" id="1.10.510.10">
    <property type="entry name" value="Transferase(Phosphotransferase) domain 1"/>
    <property type="match status" value="1"/>
</dbReference>
<feature type="region of interest" description="Disordered" evidence="1">
    <location>
        <begin position="82"/>
        <end position="126"/>
    </location>
</feature>
<keyword evidence="3" id="KW-0808">Transferase</keyword>
<protein>
    <submittedName>
        <fullName evidence="3">Kinase-like protein</fullName>
    </submittedName>
</protein>
<evidence type="ECO:0000256" key="1">
    <source>
        <dbReference type="SAM" id="MobiDB-lite"/>
    </source>
</evidence>
<name>A0A6A6U4P2_9PEZI</name>
<feature type="domain" description="Protein kinase" evidence="2">
    <location>
        <begin position="288"/>
        <end position="565"/>
    </location>
</feature>
<feature type="compositionally biased region" description="Polar residues" evidence="1">
    <location>
        <begin position="59"/>
        <end position="69"/>
    </location>
</feature>
<dbReference type="AlphaFoldDB" id="A0A6A6U4P2"/>
<dbReference type="GO" id="GO:0005524">
    <property type="term" value="F:ATP binding"/>
    <property type="evidence" value="ECO:0007669"/>
    <property type="project" value="InterPro"/>
</dbReference>
<feature type="region of interest" description="Disordered" evidence="1">
    <location>
        <begin position="1"/>
        <end position="69"/>
    </location>
</feature>
<dbReference type="CDD" id="cd00180">
    <property type="entry name" value="PKc"/>
    <property type="match status" value="1"/>
</dbReference>
<dbReference type="InterPro" id="IPR053235">
    <property type="entry name" value="Ser_Thr_kinase"/>
</dbReference>
<dbReference type="OrthoDB" id="4062651at2759"/>
<dbReference type="InterPro" id="IPR000719">
    <property type="entry name" value="Prot_kinase_dom"/>
</dbReference>
<reference evidence="3" key="1">
    <citation type="journal article" date="2020" name="Stud. Mycol.">
        <title>101 Dothideomycetes genomes: a test case for predicting lifestyles and emergence of pathogens.</title>
        <authorList>
            <person name="Haridas S."/>
            <person name="Albert R."/>
            <person name="Binder M."/>
            <person name="Bloem J."/>
            <person name="Labutti K."/>
            <person name="Salamov A."/>
            <person name="Andreopoulos B."/>
            <person name="Baker S."/>
            <person name="Barry K."/>
            <person name="Bills G."/>
            <person name="Bluhm B."/>
            <person name="Cannon C."/>
            <person name="Castanera R."/>
            <person name="Culley D."/>
            <person name="Daum C."/>
            <person name="Ezra D."/>
            <person name="Gonzalez J."/>
            <person name="Henrissat B."/>
            <person name="Kuo A."/>
            <person name="Liang C."/>
            <person name="Lipzen A."/>
            <person name="Lutzoni F."/>
            <person name="Magnuson J."/>
            <person name="Mondo S."/>
            <person name="Nolan M."/>
            <person name="Ohm R."/>
            <person name="Pangilinan J."/>
            <person name="Park H.-J."/>
            <person name="Ramirez L."/>
            <person name="Alfaro M."/>
            <person name="Sun H."/>
            <person name="Tritt A."/>
            <person name="Yoshinaga Y."/>
            <person name="Zwiers L.-H."/>
            <person name="Turgeon B."/>
            <person name="Goodwin S."/>
            <person name="Spatafora J."/>
            <person name="Crous P."/>
            <person name="Grigoriev I."/>
        </authorList>
    </citation>
    <scope>NUCLEOTIDE SEQUENCE</scope>
    <source>
        <strain evidence="3">CBS 115976</strain>
    </source>
</reference>
<dbReference type="GO" id="GO:0005737">
    <property type="term" value="C:cytoplasm"/>
    <property type="evidence" value="ECO:0007669"/>
    <property type="project" value="TreeGrafter"/>
</dbReference>
<feature type="compositionally biased region" description="Low complexity" evidence="1">
    <location>
        <begin position="90"/>
        <end position="99"/>
    </location>
</feature>
<organism evidence="3 4">
    <name type="scientific">Microthyrium microscopicum</name>
    <dbReference type="NCBI Taxonomy" id="703497"/>
    <lineage>
        <taxon>Eukaryota</taxon>
        <taxon>Fungi</taxon>
        <taxon>Dikarya</taxon>
        <taxon>Ascomycota</taxon>
        <taxon>Pezizomycotina</taxon>
        <taxon>Dothideomycetes</taxon>
        <taxon>Dothideomycetes incertae sedis</taxon>
        <taxon>Microthyriales</taxon>
        <taxon>Microthyriaceae</taxon>
        <taxon>Microthyrium</taxon>
    </lineage>
</organism>
<accession>A0A6A6U4P2</accession>
<dbReference type="EMBL" id="MU004238">
    <property type="protein sequence ID" value="KAF2666606.1"/>
    <property type="molecule type" value="Genomic_DNA"/>
</dbReference>